<proteinExistence type="predicted"/>
<dbReference type="Proteomes" id="UP000254263">
    <property type="component" value="Unassembled WGS sequence"/>
</dbReference>
<sequence length="274" mass="32254">MKRIQSNCLLCLFLSVQVLSAQNARLVNTVDPENLEKATLECIYEFIRPSDQDNKIQESGEYILQIGSNQTSFFSYSTYRVDSVFISLNQYKIPVNQAFAVNQEYKRPSLERINIYRNHKEKKQLVYQGFVNERYGYTEPVKNIKWKVGKETKKILGYTCMRADGLFRGRQWTVWFASDIAVAEGPWKLYGLPGLILEASDSTGKLIFRALEVRKANSHIYKNKYMTYTDVSYADFRKIHLDYRTYPDKYLLKESMNNPMRHKKRYYPVLLECE</sequence>
<evidence type="ECO:0000256" key="1">
    <source>
        <dbReference type="SAM" id="SignalP"/>
    </source>
</evidence>
<name>A0A379DH53_9PORP</name>
<accession>A0A379DH53</accession>
<evidence type="ECO:0000313" key="2">
    <source>
        <dbReference type="EMBL" id="SUB77284.1"/>
    </source>
</evidence>
<feature type="chain" id="PRO_5016639091" evidence="1">
    <location>
        <begin position="21"/>
        <end position="274"/>
    </location>
</feature>
<feature type="signal peptide" evidence="1">
    <location>
        <begin position="1"/>
        <end position="20"/>
    </location>
</feature>
<evidence type="ECO:0000313" key="3">
    <source>
        <dbReference type="Proteomes" id="UP000254263"/>
    </source>
</evidence>
<dbReference type="NCBIfam" id="TIGR01200">
    <property type="entry name" value="GLPGLI"/>
    <property type="match status" value="1"/>
</dbReference>
<reference evidence="2 3" key="1">
    <citation type="submission" date="2018-06" db="EMBL/GenBank/DDBJ databases">
        <authorList>
            <consortium name="Pathogen Informatics"/>
            <person name="Doyle S."/>
        </authorList>
    </citation>
    <scope>NUCLEOTIDE SEQUENCE [LARGE SCALE GENOMIC DNA]</scope>
    <source>
        <strain evidence="2 3">NCTC13100</strain>
    </source>
</reference>
<protein>
    <submittedName>
        <fullName evidence="2">GLPGLI family protein</fullName>
    </submittedName>
</protein>
<dbReference type="EMBL" id="UGTI01000001">
    <property type="protein sequence ID" value="SUB77284.1"/>
    <property type="molecule type" value="Genomic_DNA"/>
</dbReference>
<dbReference type="AlphaFoldDB" id="A0A379DH53"/>
<gene>
    <name evidence="2" type="ORF">NCTC13100_00399</name>
</gene>
<dbReference type="InterPro" id="IPR005901">
    <property type="entry name" value="GLPGLI"/>
</dbReference>
<dbReference type="Pfam" id="PF22252">
    <property type="entry name" value="PNGase_F-II_N"/>
    <property type="match status" value="1"/>
</dbReference>
<dbReference type="RefSeq" id="WP_018359445.1">
    <property type="nucleotide sequence ID" value="NZ_UGTI01000001.1"/>
</dbReference>
<keyword evidence="1" id="KW-0732">Signal</keyword>
<organism evidence="2 3">
    <name type="scientific">Porphyromonas macacae</name>
    <dbReference type="NCBI Taxonomy" id="28115"/>
    <lineage>
        <taxon>Bacteria</taxon>
        <taxon>Pseudomonadati</taxon>
        <taxon>Bacteroidota</taxon>
        <taxon>Bacteroidia</taxon>
        <taxon>Bacteroidales</taxon>
        <taxon>Porphyromonadaceae</taxon>
        <taxon>Porphyromonas</taxon>
    </lineage>
</organism>